<dbReference type="PANTHER" id="PTHR43408:SF1">
    <property type="entry name" value="FMN REDUCTASE (NADPH)"/>
    <property type="match status" value="1"/>
</dbReference>
<keyword evidence="6" id="KW-1185">Reference proteome</keyword>
<reference evidence="5 6" key="1">
    <citation type="submission" date="2023-07" db="EMBL/GenBank/DDBJ databases">
        <title>Genomic Encyclopedia of Type Strains, Phase IV (KMG-IV): sequencing the most valuable type-strain genomes for metagenomic binning, comparative biology and taxonomic classification.</title>
        <authorList>
            <person name="Goeker M."/>
        </authorList>
    </citation>
    <scope>NUCLEOTIDE SEQUENCE [LARGE SCALE GENOMIC DNA]</scope>
    <source>
        <strain evidence="5 6">DSM 23837</strain>
    </source>
</reference>
<keyword evidence="1" id="KW-0285">Flavoprotein</keyword>
<accession>A0ABT9WQZ4</accession>
<organism evidence="5 6">
    <name type="scientific">Bacillus chungangensis</name>
    <dbReference type="NCBI Taxonomy" id="587633"/>
    <lineage>
        <taxon>Bacteria</taxon>
        <taxon>Bacillati</taxon>
        <taxon>Bacillota</taxon>
        <taxon>Bacilli</taxon>
        <taxon>Bacillales</taxon>
        <taxon>Bacillaceae</taxon>
        <taxon>Bacillus</taxon>
    </lineage>
</organism>
<evidence type="ECO:0000256" key="3">
    <source>
        <dbReference type="ARBA" id="ARBA00023002"/>
    </source>
</evidence>
<protein>
    <submittedName>
        <fullName evidence="5">FMN reductase</fullName>
        <ecNumber evidence="5">1.5.1.38</ecNumber>
    </submittedName>
</protein>
<dbReference type="InterPro" id="IPR020048">
    <property type="entry name" value="NADPH-dep_FMN_reduc_SsuE"/>
</dbReference>
<keyword evidence="2" id="KW-0288">FMN</keyword>
<dbReference type="Proteomes" id="UP001223586">
    <property type="component" value="Unassembled WGS sequence"/>
</dbReference>
<dbReference type="InterPro" id="IPR029039">
    <property type="entry name" value="Flavoprotein-like_sf"/>
</dbReference>
<evidence type="ECO:0000259" key="4">
    <source>
        <dbReference type="Pfam" id="PF03358"/>
    </source>
</evidence>
<dbReference type="PANTHER" id="PTHR43408">
    <property type="entry name" value="FMN REDUCTASE (NADPH)"/>
    <property type="match status" value="1"/>
</dbReference>
<keyword evidence="3 5" id="KW-0560">Oxidoreductase</keyword>
<evidence type="ECO:0000256" key="2">
    <source>
        <dbReference type="ARBA" id="ARBA00022643"/>
    </source>
</evidence>
<dbReference type="EC" id="1.5.1.38" evidence="5"/>
<evidence type="ECO:0000313" key="6">
    <source>
        <dbReference type="Proteomes" id="UP001223586"/>
    </source>
</evidence>
<name>A0ABT9WQZ4_9BACI</name>
<dbReference type="InterPro" id="IPR051814">
    <property type="entry name" value="NAD(P)H-dep_FMN_reductase"/>
</dbReference>
<evidence type="ECO:0000256" key="1">
    <source>
        <dbReference type="ARBA" id="ARBA00022630"/>
    </source>
</evidence>
<dbReference type="Pfam" id="PF03358">
    <property type="entry name" value="FMN_red"/>
    <property type="match status" value="1"/>
</dbReference>
<dbReference type="NCBIfam" id="TIGR03567">
    <property type="entry name" value="FMN_reduc_SsuE"/>
    <property type="match status" value="1"/>
</dbReference>
<dbReference type="RefSeq" id="WP_307228141.1">
    <property type="nucleotide sequence ID" value="NZ_JAUSTT010000007.1"/>
</dbReference>
<dbReference type="Gene3D" id="3.40.50.360">
    <property type="match status" value="1"/>
</dbReference>
<comment type="caution">
    <text evidence="5">The sequence shown here is derived from an EMBL/GenBank/DDBJ whole genome shotgun (WGS) entry which is preliminary data.</text>
</comment>
<dbReference type="GO" id="GO:0052873">
    <property type="term" value="F:FMN reductase (NADPH) activity"/>
    <property type="evidence" value="ECO:0007669"/>
    <property type="project" value="UniProtKB-EC"/>
</dbReference>
<proteinExistence type="predicted"/>
<dbReference type="SUPFAM" id="SSF52218">
    <property type="entry name" value="Flavoproteins"/>
    <property type="match status" value="1"/>
</dbReference>
<dbReference type="EMBL" id="JAUSTT010000007">
    <property type="protein sequence ID" value="MDQ0175649.1"/>
    <property type="molecule type" value="Genomic_DNA"/>
</dbReference>
<evidence type="ECO:0000313" key="5">
    <source>
        <dbReference type="EMBL" id="MDQ0175649.1"/>
    </source>
</evidence>
<sequence length="183" mass="20307">MSEIVLLSGSPSECSKTDKVLHYLGALLEKEHFSVKHISVKDVPPEVLIFGKYDSPVIKRISKQIQGALGVIVGSPVYKAAYSGALKTLLDILPQDVLKNTPVLPLMTGGSSSHLLAIEYSLKPLLATLKGQNLKGVYLLDSQIDKHQENPIIDKEILQRTKKQLQYFIDILNKRRLFETLSS</sequence>
<feature type="domain" description="NADPH-dependent FMN reductase-like" evidence="4">
    <location>
        <begin position="4"/>
        <end position="140"/>
    </location>
</feature>
<dbReference type="InterPro" id="IPR005025">
    <property type="entry name" value="FMN_Rdtase-like_dom"/>
</dbReference>
<gene>
    <name evidence="5" type="ORF">J2S08_001483</name>
</gene>